<evidence type="ECO:0000313" key="8">
    <source>
        <dbReference type="Proteomes" id="UP001597024"/>
    </source>
</evidence>
<dbReference type="InterPro" id="IPR011547">
    <property type="entry name" value="SLC26A/SulP_dom"/>
</dbReference>
<feature type="transmembrane region" description="Helical" evidence="5">
    <location>
        <begin position="101"/>
        <end position="121"/>
    </location>
</feature>
<evidence type="ECO:0000313" key="7">
    <source>
        <dbReference type="EMBL" id="MFD0889627.1"/>
    </source>
</evidence>
<feature type="non-terminal residue" evidence="7">
    <location>
        <position position="315"/>
    </location>
</feature>
<protein>
    <submittedName>
        <fullName evidence="7">SulP family inorganic anion transporter</fullName>
    </submittedName>
</protein>
<evidence type="ECO:0000256" key="2">
    <source>
        <dbReference type="ARBA" id="ARBA00022692"/>
    </source>
</evidence>
<organism evidence="7 8">
    <name type="scientific">Streptosporangium algeriense</name>
    <dbReference type="NCBI Taxonomy" id="1682748"/>
    <lineage>
        <taxon>Bacteria</taxon>
        <taxon>Bacillati</taxon>
        <taxon>Actinomycetota</taxon>
        <taxon>Actinomycetes</taxon>
        <taxon>Streptosporangiales</taxon>
        <taxon>Streptosporangiaceae</taxon>
        <taxon>Streptosporangium</taxon>
    </lineage>
</organism>
<feature type="transmembrane region" description="Helical" evidence="5">
    <location>
        <begin position="133"/>
        <end position="153"/>
    </location>
</feature>
<evidence type="ECO:0000259" key="6">
    <source>
        <dbReference type="Pfam" id="PF00916"/>
    </source>
</evidence>
<reference evidence="8" key="1">
    <citation type="journal article" date="2019" name="Int. J. Syst. Evol. Microbiol.">
        <title>The Global Catalogue of Microorganisms (GCM) 10K type strain sequencing project: providing services to taxonomists for standard genome sequencing and annotation.</title>
        <authorList>
            <consortium name="The Broad Institute Genomics Platform"/>
            <consortium name="The Broad Institute Genome Sequencing Center for Infectious Disease"/>
            <person name="Wu L."/>
            <person name="Ma J."/>
        </authorList>
    </citation>
    <scope>NUCLEOTIDE SEQUENCE [LARGE SCALE GENOMIC DNA]</scope>
    <source>
        <strain evidence="8">CCUG 62974</strain>
    </source>
</reference>
<dbReference type="PANTHER" id="PTHR11814">
    <property type="entry name" value="SULFATE TRANSPORTER"/>
    <property type="match status" value="1"/>
</dbReference>
<name>A0ABW3E3H7_9ACTN</name>
<evidence type="ECO:0000256" key="5">
    <source>
        <dbReference type="SAM" id="Phobius"/>
    </source>
</evidence>
<keyword evidence="2 5" id="KW-0812">Transmembrane</keyword>
<feature type="transmembrane region" description="Helical" evidence="5">
    <location>
        <begin position="198"/>
        <end position="217"/>
    </location>
</feature>
<comment type="caution">
    <text evidence="7">The sequence shown here is derived from an EMBL/GenBank/DDBJ whole genome shotgun (WGS) entry which is preliminary data.</text>
</comment>
<evidence type="ECO:0000256" key="1">
    <source>
        <dbReference type="ARBA" id="ARBA00004141"/>
    </source>
</evidence>
<dbReference type="EMBL" id="JBHTHX010001940">
    <property type="protein sequence ID" value="MFD0889627.1"/>
    <property type="molecule type" value="Genomic_DNA"/>
</dbReference>
<keyword evidence="4 5" id="KW-0472">Membrane</keyword>
<feature type="transmembrane region" description="Helical" evidence="5">
    <location>
        <begin position="173"/>
        <end position="191"/>
    </location>
</feature>
<comment type="subcellular location">
    <subcellularLocation>
        <location evidence="1">Membrane</location>
        <topology evidence="1">Multi-pass membrane protein</topology>
    </subcellularLocation>
</comment>
<evidence type="ECO:0000256" key="4">
    <source>
        <dbReference type="ARBA" id="ARBA00023136"/>
    </source>
</evidence>
<proteinExistence type="predicted"/>
<accession>A0ABW3E3H7</accession>
<sequence length="315" mass="31495">MSRSAVPGWAALRGYRREWLRPDLLAALSLWAVLVPQAFAYAQLAGLPAASGLYTALGAMVGYAFFGGTRLLNVGPESSVAIVVAGALVVVPGSAHPALAAQLALLIAVFLVIGYTARAGVLMRLLSTPVLTGYLAGSGVVIVISQLGKVVGVNAGGGNLAKAAAVLRDLTDLNVWALGCAVLTAVAVLSIDRWAGRLPGPLITLAVATLVVALAGLDDRLEVLGPAQGGLPVPSLPWAGLADPLGATVGLVGPALSIALLVYASSVLTARAMVTEEGGDVDAQQEFLGLAAANAAAGLLGGFPANGSSSRSALL</sequence>
<evidence type="ECO:0000256" key="3">
    <source>
        <dbReference type="ARBA" id="ARBA00022989"/>
    </source>
</evidence>
<feature type="transmembrane region" description="Helical" evidence="5">
    <location>
        <begin position="245"/>
        <end position="264"/>
    </location>
</feature>
<feature type="domain" description="SLC26A/SulP transporter" evidence="6">
    <location>
        <begin position="20"/>
        <end position="314"/>
    </location>
</feature>
<keyword evidence="3 5" id="KW-1133">Transmembrane helix</keyword>
<dbReference type="InterPro" id="IPR001902">
    <property type="entry name" value="SLC26A/SulP_fam"/>
</dbReference>
<feature type="transmembrane region" description="Helical" evidence="5">
    <location>
        <begin position="78"/>
        <end position="95"/>
    </location>
</feature>
<dbReference type="Pfam" id="PF00916">
    <property type="entry name" value="Sulfate_transp"/>
    <property type="match status" value="1"/>
</dbReference>
<dbReference type="Proteomes" id="UP001597024">
    <property type="component" value="Unassembled WGS sequence"/>
</dbReference>
<feature type="transmembrane region" description="Helical" evidence="5">
    <location>
        <begin position="50"/>
        <end position="66"/>
    </location>
</feature>
<keyword evidence="8" id="KW-1185">Reference proteome</keyword>
<gene>
    <name evidence="7" type="ORF">ACFQ08_34250</name>
</gene>